<comment type="caution">
    <text evidence="1">The sequence shown here is derived from an EMBL/GenBank/DDBJ whole genome shotgun (WGS) entry which is preliminary data.</text>
</comment>
<evidence type="ECO:0000313" key="2">
    <source>
        <dbReference type="Proteomes" id="UP000055048"/>
    </source>
</evidence>
<dbReference type="Proteomes" id="UP000055048">
    <property type="component" value="Unassembled WGS sequence"/>
</dbReference>
<accession>A0A0V0SP81</accession>
<reference evidence="1 2" key="1">
    <citation type="submission" date="2015-01" db="EMBL/GenBank/DDBJ databases">
        <title>Evolution of Trichinella species and genotypes.</title>
        <authorList>
            <person name="Korhonen P.K."/>
            <person name="Edoardo P."/>
            <person name="Giuseppe L.R."/>
            <person name="Gasser R.B."/>
        </authorList>
    </citation>
    <scope>NUCLEOTIDE SEQUENCE [LARGE SCALE GENOMIC DNA]</scope>
    <source>
        <strain evidence="1">ISS417</strain>
    </source>
</reference>
<evidence type="ECO:0000313" key="1">
    <source>
        <dbReference type="EMBL" id="KRX28427.1"/>
    </source>
</evidence>
<protein>
    <submittedName>
        <fullName evidence="1">Uncharacterized protein</fullName>
    </submittedName>
</protein>
<gene>
    <name evidence="1" type="ORF">T05_10566</name>
</gene>
<dbReference type="AlphaFoldDB" id="A0A0V0SP81"/>
<proteinExistence type="predicted"/>
<organism evidence="1 2">
    <name type="scientific">Trichinella murrelli</name>
    <dbReference type="NCBI Taxonomy" id="144512"/>
    <lineage>
        <taxon>Eukaryota</taxon>
        <taxon>Metazoa</taxon>
        <taxon>Ecdysozoa</taxon>
        <taxon>Nematoda</taxon>
        <taxon>Enoplea</taxon>
        <taxon>Dorylaimia</taxon>
        <taxon>Trichinellida</taxon>
        <taxon>Trichinellidae</taxon>
        <taxon>Trichinella</taxon>
    </lineage>
</organism>
<name>A0A0V0SP81_9BILA</name>
<keyword evidence="2" id="KW-1185">Reference proteome</keyword>
<sequence length="44" mass="4790">MCFERLWNSGFLEKVTAPMLSTKTASLAATYSASVVDNATLLCF</sequence>
<dbReference type="EMBL" id="JYDJ01004622">
    <property type="protein sequence ID" value="KRX28427.1"/>
    <property type="molecule type" value="Genomic_DNA"/>
</dbReference>